<dbReference type="Pfam" id="PF20206">
    <property type="entry name" value="Tra1_ring"/>
    <property type="match status" value="3"/>
</dbReference>
<sequence>MSTHQVNFEHCARRCFEMHNNNELNALLQIVTEIRDNIEVIHSSEYSSFLQFLFPVFYNIVRQGIPVQFDANSTEQKIRNIILEILNKLPNNELLRPQVQHLLQLSMYLLEVDNEDNAIICLRIIMELHKNYRPNLDSEVQPFLNIVQKMYSDLPATVDKLFKQPPPALPVAIGAGNATTTSSTPGITSPTGGGAVVVATTPTGAPTTTTTTAPTTTTAVAAAANTTSSPPLAAPGAGGTGQRITPIVSVVGLSQRLQVHSADCQYALVGSAGDRSHHTPRTLRRLYRCASQDTVVPRVHLEAAHGYGSSVYRHAPQVRHPAAPIVSGTVVGHSQGAAHRNALHSLVGPEDPLHQLPRRAARREDPNRNIKDIVRNTEIHRLLEFGRLYSSYATRVNTDAHRQGCDTLLETPTRFDQSFWHSNDFRQAIYQYCRIFESFINKFVSLKKQIPHLLKQQQLNQQQQQQLQLQQTQQTQQQQTQQQQSNVNTNEDSSSSSSTSTASTTSTSTTTTTTTTAATTTTTTATATTTTTTDTSGGMPVSDPVKDCRGLLKCIIGGFRNTIWALNSCPSQRPIMTATGQQNIRFALPPVDESLMYIKLFKNLVKCLPIYGGVNPVPNEEKENLEHYANTLLQLDYRTFQELFTSVMGFLYEKASEDPTLLIIPQVLLISQPIQTNNPSKIFSEILAPFLNEKLKNLTPNDKPDPCLIRLLKHLFGSVQNLAVESKHSDSPHYFMLLKIIFRNCAKSDFHKDITLLFPAILETLNELLTSSYSQEMIYLFIELTLIIPLRTSSFLPCIHLLVRPLIMALQSNSSDLLSIAFSTIEVLIDNITGDFLLNIFKEHKSEFLHSIWIHLKPTPYFFGPHAVRVLGKMAGKSRTPTVISGTPLFTSKQVNLDTFRLLMPIDSATNTHINVSLDKTIESATNLLYGNSSDSFIQTNAFNLLKSIVSLKLNTKESLNSHASEIYNTIQSNKQLDSNVSIIFSDVTTSNSLSMDVVPTSPVAGGNTGGSSNLNSSSSSLSITLLNTTKCKDELIEEKRVIKLLLSGFFVAYGCDALKSESRPFLTELIHSFFLVMSTRRMNSPLATGELNPYLIIDSFIELLSRRNSESKNVLSLEDQHGILEIFYKTINTIYGASIDSSDGSADSPPPICKYLIESFINHCYQSHYGQKHAGVVGIQFFVGKYQECRQWMNKYQTQLLKALLHVVDDLTYSGYQPLIDYTNEVVESLVKACSPSNLIVEQPMDIDTNSNNNTNSNGNSNGAANQTISSPVSPLNANSIANTESVMTPSVTAMDIEAQSTPIPPTPSLANTMLDQTPVSISSPSSPMTPAPNVVPPSPYNAMTTTISTPTTVSTSTSNTANTPAAVASSTPGQPNGPVQQPALLPPPPPIKPHATLAQLDETQRPLFKDFIECLFRSLFASQSHTRKLVQQMIQLVSQITNIPIHLLHDDPRAFFMNCHNISGGEDPSIQIKANSQKNISLLAKLRQAGLEMAATAMACPEFVAYEGVTDVMNRIIRTFFKAVTIRNKEIAAKFDDTGKLTQAANRFKETEEVRICAAIIDTFHLLPTAVKLLEQTTVLTLKLEQQLGREVNSPYRAPLIRFLAKYPAKAVDIFISQAWTVPQSTPLLPQYATTFRLIVKAGDIARPIVDELARNYQHWIDAMSTYNPDYQFLALSLINTIVKIIPNWLTLHRPILDRLIDIWRHPGRKGQLVSGDIVSPNLIKETRMIVKCFIQCCRLHHAENELLFYLLFAFTIRGPIDFAFLRDFYQNELPESTTVEQKISILTAYLEFAKAPTTTPELKVHAIQNIVSPLVQSFFQHGPNGAHKSQAADELLSNLARQSLPLETEPIQDETLLIELLQLETTLIKNAPQILIDVRKELIKFAWNHFKNDDFTCRQTAYVLACRFIEAYETPSKIVLQVYVQLLKAFQIEAKHLVKQALDILVPTLKTRLIGDNIRNTWIKWTKKIIVEESHTPQQLVHILQLIVRHPVLFYSSRAQFIPQMVSSLPKLGLVSNISPENKKLSIDLTELIITWEKWRLNPHLIPSGAGVASSSSTTTGSTPSTIASVPPVTPTTEVSVTTPSQQVTTPITQSADDEYRPPANVVEHILQFLIRLMTNATDAKNTALVEKCSELLRQSLSIWPDASIKFSAFEKSLASDQVLILSTTLNILNIILEYQVATFVPANLANLPQFLPSINQDNPKISQLICSIIKKMLVAFPLGKESTHPDIISFYNSVSTAVGWNLSNFEKSLNVQTLSLIAVFKEDNPDWIEPHLPNIIKIIHRLTSYLLSPETVPTIPVQQPANPVPAQQQPPRPNQPAALKPPAAAQVQFQPKRSEKEIIAALSKCFNLIRQKITKLSADHKKIFLQSLLVLLERHNDIELLTECLNFTTQLITQKEYAGVLQSKEKVNFILKMSRFGQLESKDLIASYFNLIHQVYSDPTSSRVELSQLESGFMLGLRSHDPKIRKGLFEILHRSISSTPYQRLNYIIANQQWDQLGNTYWIRHALDLLIAILPVGKPVSLVQGVSKFQSLLPNVAGQSDVAPNMPLGFSELLSGLDKWLDTYYNKNATTAANNVESSNQIIQTLLESISKCTPQPKVPVEVISYLGEHFNAFFTAIKMLEFNVLEGTKTPEQTEPVWDALGYLYKTLNEQDLLFGLLRRRFTCDETKLGLLLEQFYMFQSAQEVYLAAMNKYSSNGAKATSKNENLLWEDHWIECAKRLNQWEVLLDYARSQQNMNELLVESSWKLSAWPIMKEALTKLAPLEDTAFRKILQGYSLIIDKRFSDVDPNIVNSNQLILKRWVSLPERSFHAHNKGLIEMQQVVELQEAVHLLKEVTLSSLPTNQPSRQVLANTITDVKAIFAIWRERLPSKDEDTGVWNDLLTWRQQVFSLINQGVEQISEFMNVGTGTPNKPIVLPETAWTTNKYAHVNRKHHIIELCLNSLSKMFNLQIEVQDIFLNLKEQIKCYLQLPTHYETGISIINGTNLDYFLPLQKSEFFQLKGEFQNRLGRISEANLNFSTAIQLFDNHSKSWVNWGYFCDKQFTGETSDPEMKASWAESAINCYIQGIRCDPRYGTKLLPRILWLLYLNGCGEVPHNIPVPAAAAAANAANAANANPGAQPTAADGTNAADPNTPATPAVKKPTLAQTVFSAIEKTGSLIIPHWLWLSYVPTLITGAYMSVQFQGYGFLCWQLLSKICCYYPNYTYYHFRKLVSDIKLNPKNPILTAPVPVANPTGPSPPGPLKMAETLSVGLQPYHSCLISEIDTMLNGFIQLANTIPAVHHFTASLNHILLEAFRIQSTEEVPTTIRDMIKQVYQHYFCGMVTTLENTTQLVEEYKSQFEVDFIETEGQSLSSLIVKLIEWVQRKHSVELCTIYTKVDSSTTVANYYGQNSTVRLDSLVPTLASLRPTLLEVPSIYRGSRDPSGEYNIKVERIGLTAQMVKNSNGMLCPRVTLHGINGNAYPFLIDIDTPLFPAKQAPRTSERRSQFLCSVNNLLLKYRETRRRGITFNQYPTLIPINNQMNLTQAIGGNELTSLIKVWSNQIPEQELYSPLLMYRNKLLGSQAATSTTSATPEMTPANGTTKSHKPTKLQAFREMSKYMTDTLFSNYIQRYISTYQEQYEFKLAFASQWGLHSLISYILFSKIATLSPSDIYFSRTSGTVYFGKWNSEICTSENSDFNEHGVVPFRLTQNIRTFLNPVFIEGGYQSSLLATSMCLSESKDQLVNLLSCYLFDEILCWYISEQNSQQQPIPTAQLLHKEILDKTVNVVNQMLNARINIITPPTQPDKTLFLTPIIKKVNELIQLSSNSSNISQMESISYPCFEMENNDKTSNIDCELAKKVLKNKVLLYNIVVRLPLFELTKRNCVIYSTPVVYSQNIEWTNNNNNNEEDKHGDTELRLIKDIYSGVVNCFCWSKNKVRHISGGFIVRFDFKMGKDFQQQETPPADGFAFVIHNDPRGTSVRSSLTHGGSGLGYTGIGSSIAVEFDDYQFSDDPNDNHIAVHTNGVGINSSAHKYALSFASPSFKLCDFNYHQVEIIYEPFGKQLIVRADHNEVVKVNIDINNTIGIGEDDSAYVGFTAACGEYTQNVFIKNCSIYRY</sequence>
<feature type="compositionally biased region" description="Low complexity" evidence="2">
    <location>
        <begin position="1250"/>
        <end position="1267"/>
    </location>
</feature>
<dbReference type="InParanoid" id="D3BK67"/>
<feature type="region of interest" description="Disordered" evidence="2">
    <location>
        <begin position="2053"/>
        <end position="2102"/>
    </location>
</feature>
<feature type="region of interest" description="Disordered" evidence="2">
    <location>
        <begin position="2305"/>
        <end position="2331"/>
    </location>
</feature>
<dbReference type="Pfam" id="PF02259">
    <property type="entry name" value="FAT"/>
    <property type="match status" value="1"/>
</dbReference>
<dbReference type="GO" id="GO:0016301">
    <property type="term" value="F:kinase activity"/>
    <property type="evidence" value="ECO:0007669"/>
    <property type="project" value="UniProtKB-KW"/>
</dbReference>
<dbReference type="FunCoup" id="D3BK67">
    <property type="interactions" value="628"/>
</dbReference>
<keyword evidence="6" id="KW-1185">Reference proteome</keyword>
<dbReference type="OMA" id="CLDLYGQ"/>
<dbReference type="GO" id="GO:0005634">
    <property type="term" value="C:nucleus"/>
    <property type="evidence" value="ECO:0007669"/>
    <property type="project" value="TreeGrafter"/>
</dbReference>
<dbReference type="GO" id="GO:0006355">
    <property type="term" value="P:regulation of DNA-templated transcription"/>
    <property type="evidence" value="ECO:0007669"/>
    <property type="project" value="TreeGrafter"/>
</dbReference>
<dbReference type="Gene3D" id="2.60.120.200">
    <property type="match status" value="1"/>
</dbReference>
<dbReference type="CDD" id="cd01951">
    <property type="entry name" value="lectin_L-type"/>
    <property type="match status" value="1"/>
</dbReference>
<feature type="compositionally biased region" description="Low complexity" evidence="2">
    <location>
        <begin position="1353"/>
        <end position="1373"/>
    </location>
</feature>
<evidence type="ECO:0000313" key="6">
    <source>
        <dbReference type="Proteomes" id="UP000001396"/>
    </source>
</evidence>
<dbReference type="InterPro" id="IPR046807">
    <property type="entry name" value="Tra1_central"/>
</dbReference>
<feature type="region of interest" description="Disordered" evidence="2">
    <location>
        <begin position="3124"/>
        <end position="3146"/>
    </location>
</feature>
<dbReference type="GeneID" id="31364424"/>
<dbReference type="GO" id="GO:0006281">
    <property type="term" value="P:DNA repair"/>
    <property type="evidence" value="ECO:0007669"/>
    <property type="project" value="TreeGrafter"/>
</dbReference>
<feature type="region of interest" description="Disordered" evidence="2">
    <location>
        <begin position="480"/>
        <end position="522"/>
    </location>
</feature>
<dbReference type="EMBL" id="ADBJ01000038">
    <property type="protein sequence ID" value="EFA78297.1"/>
    <property type="molecule type" value="Genomic_DNA"/>
</dbReference>
<dbReference type="InterPro" id="IPR016024">
    <property type="entry name" value="ARM-type_fold"/>
</dbReference>
<dbReference type="PANTHER" id="PTHR11139:SF1">
    <property type="entry name" value="TRANSFORMATION_TRANSCRIPTION DOMAIN-ASSOCIATED PROTEIN"/>
    <property type="match status" value="1"/>
</dbReference>
<dbReference type="InterPro" id="IPR000403">
    <property type="entry name" value="PI3/4_kinase_cat_dom"/>
</dbReference>
<organism evidence="5 6">
    <name type="scientific">Heterostelium pallidum (strain ATCC 26659 / Pp 5 / PN500)</name>
    <name type="common">Cellular slime mold</name>
    <name type="synonym">Polysphondylium pallidum</name>
    <dbReference type="NCBI Taxonomy" id="670386"/>
    <lineage>
        <taxon>Eukaryota</taxon>
        <taxon>Amoebozoa</taxon>
        <taxon>Evosea</taxon>
        <taxon>Eumycetozoa</taxon>
        <taxon>Dictyostelia</taxon>
        <taxon>Acytosteliales</taxon>
        <taxon>Acytosteliaceae</taxon>
        <taxon>Heterostelium</taxon>
    </lineage>
</organism>
<dbReference type="GO" id="GO:0035267">
    <property type="term" value="C:NuA4 histone acetyltransferase complex"/>
    <property type="evidence" value="ECO:0007669"/>
    <property type="project" value="TreeGrafter"/>
</dbReference>
<comment type="caution">
    <text evidence="5">The sequence shown here is derived from an EMBL/GenBank/DDBJ whole genome shotgun (WGS) entry which is preliminary data.</text>
</comment>
<keyword evidence="5" id="KW-0808">Transferase</keyword>
<name>D3BK67_HETP5</name>
<dbReference type="InterPro" id="IPR011009">
    <property type="entry name" value="Kinase-like_dom_sf"/>
</dbReference>
<dbReference type="Pfam" id="PF20175">
    <property type="entry name" value="Tra1_central"/>
    <property type="match status" value="1"/>
</dbReference>
<dbReference type="SUPFAM" id="SSF48371">
    <property type="entry name" value="ARM repeat"/>
    <property type="match status" value="2"/>
</dbReference>
<evidence type="ECO:0000313" key="5">
    <source>
        <dbReference type="EMBL" id="EFA78297.1"/>
    </source>
</evidence>
<feature type="region of interest" description="Disordered" evidence="2">
    <location>
        <begin position="1353"/>
        <end position="1379"/>
    </location>
</feature>
<feature type="compositionally biased region" description="Low complexity" evidence="2">
    <location>
        <begin position="493"/>
        <end position="522"/>
    </location>
</feature>
<evidence type="ECO:0000259" key="4">
    <source>
        <dbReference type="PROSITE" id="PS51189"/>
    </source>
</evidence>
<dbReference type="PROSITE" id="PS50290">
    <property type="entry name" value="PI3_4_KINASE_3"/>
    <property type="match status" value="1"/>
</dbReference>
<dbReference type="RefSeq" id="XP_020430422.1">
    <property type="nucleotide sequence ID" value="XM_020579747.1"/>
</dbReference>
<evidence type="ECO:0000259" key="3">
    <source>
        <dbReference type="PROSITE" id="PS50290"/>
    </source>
</evidence>
<feature type="domain" description="PI3K/PI4K catalytic" evidence="3">
    <location>
        <begin position="3445"/>
        <end position="3797"/>
    </location>
</feature>
<feature type="domain" description="FAT" evidence="4">
    <location>
        <begin position="2610"/>
        <end position="3223"/>
    </location>
</feature>
<keyword evidence="5" id="KW-0418">Kinase</keyword>
<dbReference type="PANTHER" id="PTHR11139">
    <property type="entry name" value="ATAXIA TELANGIECTASIA MUTATED ATM -RELATED"/>
    <property type="match status" value="1"/>
</dbReference>
<dbReference type="InterPro" id="IPR003151">
    <property type="entry name" value="PIK-rel_kinase_FAT"/>
</dbReference>
<feature type="compositionally biased region" description="Low complexity" evidence="2">
    <location>
        <begin position="2053"/>
        <end position="2098"/>
    </location>
</feature>
<accession>D3BK67</accession>
<dbReference type="STRING" id="670386.D3BK67"/>
<dbReference type="InterPro" id="IPR046805">
    <property type="entry name" value="Tra1_ring"/>
</dbReference>
<gene>
    <name evidence="5" type="primary">tra1</name>
    <name evidence="5" type="ORF">PPL_08948</name>
</gene>
<dbReference type="GO" id="GO:0000124">
    <property type="term" value="C:SAGA complex"/>
    <property type="evidence" value="ECO:0007669"/>
    <property type="project" value="TreeGrafter"/>
</dbReference>
<dbReference type="InterPro" id="IPR013320">
    <property type="entry name" value="ConA-like_dom_sf"/>
</dbReference>
<proteinExistence type="inferred from homology"/>
<evidence type="ECO:0000256" key="1">
    <source>
        <dbReference type="ARBA" id="ARBA00007234"/>
    </source>
</evidence>
<reference evidence="5 6" key="1">
    <citation type="journal article" date="2011" name="Genome Res.">
        <title>Phylogeny-wide analysis of social amoeba genomes highlights ancient origins for complex intercellular communication.</title>
        <authorList>
            <person name="Heidel A.J."/>
            <person name="Lawal H.M."/>
            <person name="Felder M."/>
            <person name="Schilde C."/>
            <person name="Helps N.R."/>
            <person name="Tunggal B."/>
            <person name="Rivero F."/>
            <person name="John U."/>
            <person name="Schleicher M."/>
            <person name="Eichinger L."/>
            <person name="Platzer M."/>
            <person name="Noegel A.A."/>
            <person name="Schaap P."/>
            <person name="Gloeckner G."/>
        </authorList>
    </citation>
    <scope>NUCLEOTIDE SEQUENCE [LARGE SCALE GENOMIC DNA]</scope>
    <source>
        <strain evidence="6">ATCC 26659 / Pp 5 / PN500</strain>
    </source>
</reference>
<dbReference type="Proteomes" id="UP000001396">
    <property type="component" value="Unassembled WGS sequence"/>
</dbReference>
<dbReference type="InterPro" id="IPR014009">
    <property type="entry name" value="PIK_FAT"/>
</dbReference>
<feature type="compositionally biased region" description="Low complexity" evidence="2">
    <location>
        <begin position="2305"/>
        <end position="2315"/>
    </location>
</feature>
<comment type="similarity">
    <text evidence="1">Belongs to the PI3/PI4-kinase family. TRA1 subfamily.</text>
</comment>
<dbReference type="InterPro" id="IPR050517">
    <property type="entry name" value="DDR_Repair_Kinase"/>
</dbReference>
<evidence type="ECO:0000256" key="2">
    <source>
        <dbReference type="SAM" id="MobiDB-lite"/>
    </source>
</evidence>
<dbReference type="SUPFAM" id="SSF49899">
    <property type="entry name" value="Concanavalin A-like lectins/glucanases"/>
    <property type="match status" value="1"/>
</dbReference>
<feature type="region of interest" description="Disordered" evidence="2">
    <location>
        <begin position="1247"/>
        <end position="1273"/>
    </location>
</feature>
<dbReference type="PROSITE" id="PS51189">
    <property type="entry name" value="FAT"/>
    <property type="match status" value="1"/>
</dbReference>
<dbReference type="InterPro" id="IPR056573">
    <property type="entry name" value="Lectin_L-type_dom"/>
</dbReference>
<protein>
    <submittedName>
        <fullName evidence="5">Protein kinase</fullName>
    </submittedName>
</protein>
<feature type="region of interest" description="Disordered" evidence="2">
    <location>
        <begin position="3575"/>
        <end position="3597"/>
    </location>
</feature>
<dbReference type="SUPFAM" id="SSF56112">
    <property type="entry name" value="Protein kinase-like (PK-like)"/>
    <property type="match status" value="1"/>
</dbReference>